<dbReference type="Pfam" id="PF08843">
    <property type="entry name" value="AbiEii"/>
    <property type="match status" value="1"/>
</dbReference>
<dbReference type="EMBL" id="PFLH01000009">
    <property type="protein sequence ID" value="PIY71321.1"/>
    <property type="molecule type" value="Genomic_DNA"/>
</dbReference>
<evidence type="ECO:0000313" key="1">
    <source>
        <dbReference type="EMBL" id="PIY71321.1"/>
    </source>
</evidence>
<protein>
    <recommendedName>
        <fullName evidence="3">Nucleotidyl transferase AbiEii/AbiGii toxin family protein</fullName>
    </recommendedName>
</protein>
<comment type="caution">
    <text evidence="1">The sequence shown here is derived from an EMBL/GenBank/DDBJ whole genome shotgun (WGS) entry which is preliminary data.</text>
</comment>
<dbReference type="Proteomes" id="UP000230344">
    <property type="component" value="Unassembled WGS sequence"/>
</dbReference>
<evidence type="ECO:0008006" key="3">
    <source>
        <dbReference type="Google" id="ProtNLM"/>
    </source>
</evidence>
<sequence length="258" mass="30201">MITKKQAEDLAKYYQIDEFTIVREYLQILFLSYLYKEKQADKIYFKGGTAIRLLFGSSRFSEDLDFSTPLTTTVIKKTIKIVERSIQKELPGVNIFPLYTGKKGLRLRLKYQADDYKYPLVIRLDFNEVKKIGKKILTPLVTKFPVVIFPLIIHLTDTEILTEKLCALLTRGKGRDFYDAWFLLERGIKIDTELLKEKLKERGKKFKREEILKKIKNYPQKQLIQDLSQFLPASQRKAILVLKNSLKKSLSRFLHPSG</sequence>
<proteinExistence type="predicted"/>
<reference evidence="2" key="1">
    <citation type="submission" date="2017-09" db="EMBL/GenBank/DDBJ databases">
        <title>Depth-based differentiation of microbial function through sediment-hosted aquifers and enrichment of novel symbionts in the deep terrestrial subsurface.</title>
        <authorList>
            <person name="Probst A.J."/>
            <person name="Ladd B."/>
            <person name="Jarett J.K."/>
            <person name="Geller-Mcgrath D.E."/>
            <person name="Sieber C.M.K."/>
            <person name="Emerson J.B."/>
            <person name="Anantharaman K."/>
            <person name="Thomas B.C."/>
            <person name="Malmstrom R."/>
            <person name="Stieglmeier M."/>
            <person name="Klingl A."/>
            <person name="Woyke T."/>
            <person name="Ryan C.M."/>
            <person name="Banfield J.F."/>
        </authorList>
    </citation>
    <scope>NUCLEOTIDE SEQUENCE [LARGE SCALE GENOMIC DNA]</scope>
</reference>
<accession>A0A2M7QHB6</accession>
<dbReference type="InterPro" id="IPR014942">
    <property type="entry name" value="AbiEii"/>
</dbReference>
<evidence type="ECO:0000313" key="2">
    <source>
        <dbReference type="Proteomes" id="UP000230344"/>
    </source>
</evidence>
<gene>
    <name evidence="1" type="ORF">COY88_00920</name>
</gene>
<dbReference type="Gene3D" id="3.10.450.620">
    <property type="entry name" value="JHP933, nucleotidyltransferase-like core domain"/>
    <property type="match status" value="1"/>
</dbReference>
<dbReference type="AlphaFoldDB" id="A0A2M7QHB6"/>
<name>A0A2M7QHB6_9BACT</name>
<organism evidence="1 2">
    <name type="scientific">Candidatus Roizmanbacteria bacterium CG_4_10_14_0_8_um_filter_35_28</name>
    <dbReference type="NCBI Taxonomy" id="1974827"/>
    <lineage>
        <taxon>Bacteria</taxon>
        <taxon>Candidatus Roizmaniibacteriota</taxon>
    </lineage>
</organism>